<comment type="catalytic activity">
    <reaction evidence="7">
        <text>protoporphyrinogen IX + 3 a ubiquinone = protoporphyrin IX + 3 a ubiquinol</text>
        <dbReference type="Rhea" id="RHEA:63936"/>
        <dbReference type="Rhea" id="RHEA-COMP:9565"/>
        <dbReference type="Rhea" id="RHEA-COMP:9566"/>
        <dbReference type="ChEBI" id="CHEBI:16389"/>
        <dbReference type="ChEBI" id="CHEBI:17976"/>
        <dbReference type="ChEBI" id="CHEBI:57306"/>
        <dbReference type="ChEBI" id="CHEBI:57307"/>
    </reaction>
</comment>
<dbReference type="Proteomes" id="UP001501600">
    <property type="component" value="Unassembled WGS sequence"/>
</dbReference>
<dbReference type="EC" id="1.3.5.3" evidence="7"/>
<dbReference type="Gene3D" id="3.40.50.360">
    <property type="match status" value="1"/>
</dbReference>
<sequence>MLRILVLYSTVDGQTRRIAQRLAERLEKQGNAVELAALETISSLAGFDHVVIGASIRYGKYRPALFTFIERHQAELAEKGAAFFSVNLVARKPGKDSAEGNPYIRLFQSKSVWNPPLLGVFAGRLDYPSYGFWDRNIIRFIMWLTKGPTAPDSVQEFTRWDRVTEFADQIAAQLSEGAQ</sequence>
<comment type="catalytic activity">
    <reaction evidence="7">
        <text>protoporphyrinogen IX + 3 a menaquinone = protoporphyrin IX + 3 a menaquinol</text>
        <dbReference type="Rhea" id="RHEA:27409"/>
        <dbReference type="Rhea" id="RHEA-COMP:9537"/>
        <dbReference type="Rhea" id="RHEA-COMP:9539"/>
        <dbReference type="ChEBI" id="CHEBI:16374"/>
        <dbReference type="ChEBI" id="CHEBI:18151"/>
        <dbReference type="ChEBI" id="CHEBI:57306"/>
        <dbReference type="ChEBI" id="CHEBI:57307"/>
        <dbReference type="EC" id="1.3.5.3"/>
    </reaction>
</comment>
<comment type="function">
    <text evidence="7">Catalyzes the 6-electron oxidation of protoporphyrinogen IX to form protoporphyrin IX; under anaerobic conditions uses menaquinone as an electron acceptor, under aerobic conditions uses ubiquinone as an electron acceptor.</text>
</comment>
<dbReference type="HAMAP" id="MF_00853">
    <property type="entry name" value="HemG"/>
    <property type="match status" value="1"/>
</dbReference>
<dbReference type="RefSeq" id="WP_345317581.1">
    <property type="nucleotide sequence ID" value="NZ_BAABLF010000027.1"/>
</dbReference>
<dbReference type="Pfam" id="PF12724">
    <property type="entry name" value="Flavodoxin_5"/>
    <property type="match status" value="1"/>
</dbReference>
<evidence type="ECO:0000256" key="6">
    <source>
        <dbReference type="ARBA" id="ARBA00023244"/>
    </source>
</evidence>
<dbReference type="EMBL" id="BAABLF010000027">
    <property type="protein sequence ID" value="GAA5193923.1"/>
    <property type="molecule type" value="Genomic_DNA"/>
</dbReference>
<dbReference type="InterPro" id="IPR044264">
    <property type="entry name" value="HemG"/>
</dbReference>
<dbReference type="SUPFAM" id="SSF52218">
    <property type="entry name" value="Flavoproteins"/>
    <property type="match status" value="1"/>
</dbReference>
<reference evidence="10" key="1">
    <citation type="journal article" date="2019" name="Int. J. Syst. Evol. Microbiol.">
        <title>The Global Catalogue of Microorganisms (GCM) 10K type strain sequencing project: providing services to taxonomists for standard genome sequencing and annotation.</title>
        <authorList>
            <consortium name="The Broad Institute Genomics Platform"/>
            <consortium name="The Broad Institute Genome Sequencing Center for Infectious Disease"/>
            <person name="Wu L."/>
            <person name="Ma J."/>
        </authorList>
    </citation>
    <scope>NUCLEOTIDE SEQUENCE [LARGE SCALE GENOMIC DNA]</scope>
    <source>
        <strain evidence="10">JCM 18720</strain>
    </source>
</reference>
<dbReference type="NCBIfam" id="NF008316">
    <property type="entry name" value="PRK11104.1"/>
    <property type="match status" value="1"/>
</dbReference>
<evidence type="ECO:0000256" key="1">
    <source>
        <dbReference type="ARBA" id="ARBA00022630"/>
    </source>
</evidence>
<evidence type="ECO:0000256" key="3">
    <source>
        <dbReference type="ARBA" id="ARBA00022741"/>
    </source>
</evidence>
<evidence type="ECO:0000259" key="8">
    <source>
        <dbReference type="PROSITE" id="PS50902"/>
    </source>
</evidence>
<accession>A0ABP9SE41</accession>
<evidence type="ECO:0000256" key="5">
    <source>
        <dbReference type="ARBA" id="ARBA00023136"/>
    </source>
</evidence>
<dbReference type="InterPro" id="IPR029039">
    <property type="entry name" value="Flavoprotein-like_sf"/>
</dbReference>
<evidence type="ECO:0000313" key="10">
    <source>
        <dbReference type="Proteomes" id="UP001501600"/>
    </source>
</evidence>
<comment type="pathway">
    <text evidence="7">Porphyrin-containing compound metabolism; protoporphyrin-IX biosynthesis; protoporphyrin-IX from protoporphyrinogen-IX: step 1/1.</text>
</comment>
<evidence type="ECO:0000256" key="2">
    <source>
        <dbReference type="ARBA" id="ARBA00022643"/>
    </source>
</evidence>
<keyword evidence="6 7" id="KW-0627">Porphyrin biosynthesis</keyword>
<keyword evidence="2 7" id="KW-0288">FMN</keyword>
<organism evidence="9 10">
    <name type="scientific">Ferrimonas gelatinilytica</name>
    <dbReference type="NCBI Taxonomy" id="1255257"/>
    <lineage>
        <taxon>Bacteria</taxon>
        <taxon>Pseudomonadati</taxon>
        <taxon>Pseudomonadota</taxon>
        <taxon>Gammaproteobacteria</taxon>
        <taxon>Alteromonadales</taxon>
        <taxon>Ferrimonadaceae</taxon>
        <taxon>Ferrimonas</taxon>
    </lineage>
</organism>
<comment type="caution">
    <text evidence="9">The sequence shown here is derived from an EMBL/GenBank/DDBJ whole genome shotgun (WGS) entry which is preliminary data.</text>
</comment>
<evidence type="ECO:0000313" key="9">
    <source>
        <dbReference type="EMBL" id="GAA5193923.1"/>
    </source>
</evidence>
<dbReference type="PANTHER" id="PTHR38030">
    <property type="entry name" value="PROTOPORPHYRINOGEN IX DEHYDROGENASE [MENAQUINONE]"/>
    <property type="match status" value="1"/>
</dbReference>
<comment type="catalytic activity">
    <reaction evidence="7">
        <text>protoporphyrinogen IX + 3 a quinone = protoporphyrin IX + 3 a quinol</text>
        <dbReference type="Rhea" id="RHEA:65032"/>
        <dbReference type="ChEBI" id="CHEBI:24646"/>
        <dbReference type="ChEBI" id="CHEBI:57306"/>
        <dbReference type="ChEBI" id="CHEBI:57307"/>
        <dbReference type="ChEBI" id="CHEBI:132124"/>
        <dbReference type="EC" id="1.3.5.3"/>
    </reaction>
</comment>
<gene>
    <name evidence="9" type="primary">hemG_1</name>
    <name evidence="7" type="synonym">hemG</name>
    <name evidence="9" type="ORF">GCM10025772_25820</name>
</gene>
<keyword evidence="7" id="KW-1003">Cell membrane</keyword>
<name>A0ABP9SE41_9GAMM</name>
<proteinExistence type="inferred from homology"/>
<evidence type="ECO:0000256" key="4">
    <source>
        <dbReference type="ARBA" id="ARBA00023002"/>
    </source>
</evidence>
<dbReference type="InterPro" id="IPR052200">
    <property type="entry name" value="Protoporphyrinogen_IX_DH"/>
</dbReference>
<keyword evidence="5" id="KW-0472">Membrane</keyword>
<feature type="domain" description="Flavodoxin-like" evidence="8">
    <location>
        <begin position="4"/>
        <end position="179"/>
    </location>
</feature>
<protein>
    <recommendedName>
        <fullName evidence="7">Protoporphyrinogen IX dehydrogenase [quinone]</fullName>
        <ecNumber evidence="7">1.3.5.3</ecNumber>
    </recommendedName>
    <alternativeName>
        <fullName evidence="7">Protoporphyrinogen IX dehydrogenase [menaquinone]</fullName>
    </alternativeName>
    <alternativeName>
        <fullName evidence="7">Protoporphyrinogen IX dehydrogenase [ubiquinone]</fullName>
    </alternativeName>
    <alternativeName>
        <fullName evidence="7">Protoporphyrinogen oxidase</fullName>
        <shortName evidence="7">PPO</shortName>
    </alternativeName>
</protein>
<keyword evidence="4 7" id="KW-0560">Oxidoreductase</keyword>
<comment type="similarity">
    <text evidence="7">Belongs to the HemG family.</text>
</comment>
<dbReference type="PANTHER" id="PTHR38030:SF2">
    <property type="entry name" value="PROTOPORPHYRINOGEN IX DEHYDROGENASE [QUINONE]"/>
    <property type="match status" value="1"/>
</dbReference>
<dbReference type="PROSITE" id="PS50902">
    <property type="entry name" value="FLAVODOXIN_LIKE"/>
    <property type="match status" value="1"/>
</dbReference>
<evidence type="ECO:0000256" key="7">
    <source>
        <dbReference type="HAMAP-Rule" id="MF_00853"/>
    </source>
</evidence>
<comment type="cofactor">
    <cofactor evidence="7">
        <name>FMN</name>
        <dbReference type="ChEBI" id="CHEBI:58210"/>
    </cofactor>
    <text evidence="7">Binds 1 FMN non-covalently per subunit.</text>
</comment>
<keyword evidence="1 7" id="KW-0285">Flavoprotein</keyword>
<comment type="subcellular location">
    <subcellularLocation>
        <location evidence="7">Cell membrane</location>
        <topology evidence="7">Peripheral membrane protein</topology>
    </subcellularLocation>
</comment>
<dbReference type="InterPro" id="IPR026816">
    <property type="entry name" value="Flavodoxin_dom"/>
</dbReference>
<dbReference type="InterPro" id="IPR008254">
    <property type="entry name" value="Flavodoxin/NO_synth"/>
</dbReference>
<keyword evidence="3 7" id="KW-0547">Nucleotide-binding</keyword>
<keyword evidence="10" id="KW-1185">Reference proteome</keyword>